<feature type="compositionally biased region" description="Gly residues" evidence="9">
    <location>
        <begin position="837"/>
        <end position="848"/>
    </location>
</feature>
<evidence type="ECO:0000256" key="9">
    <source>
        <dbReference type="SAM" id="MobiDB-lite"/>
    </source>
</evidence>
<keyword evidence="4" id="KW-0677">Repeat</keyword>
<dbReference type="GO" id="GO:0071036">
    <property type="term" value="P:nuclear polyadenylation-dependent snoRNA catabolic process"/>
    <property type="evidence" value="ECO:0007669"/>
    <property type="project" value="TreeGrafter"/>
</dbReference>
<feature type="compositionally biased region" description="Basic and acidic residues" evidence="9">
    <location>
        <begin position="694"/>
        <end position="715"/>
    </location>
</feature>
<dbReference type="InterPro" id="IPR036875">
    <property type="entry name" value="Znf_CCHC_sf"/>
</dbReference>
<evidence type="ECO:0000256" key="6">
    <source>
        <dbReference type="ARBA" id="ARBA00022833"/>
    </source>
</evidence>
<evidence type="ECO:0000259" key="10">
    <source>
        <dbReference type="PROSITE" id="PS50158"/>
    </source>
</evidence>
<feature type="region of interest" description="Disordered" evidence="9">
    <location>
        <begin position="536"/>
        <end position="597"/>
    </location>
</feature>
<sequence length="848" mass="91756">MDATTAKQTAEAAVMGSIEKAVAAESSSSAAVQLAGVTESEASTEAIDEEATIRAVLEGTATSIEPANWAAGGNPDSDRDPTAEDGQVDSRSQLRQGSEERATEANDVLQALQAGRDYSSDDDVAQVNKAISPPRRTPPPTDDAHESKEASQDLIVAAPRDAADDAQETESLEDGELHLFGDDDGADATFVLDTQGDMDVDREAALDDELRAKEQSETHTEAGLLLPNHVNIIGADRIGGNAQSTDQGGANGQHAERADETEDAEVDLHDEMGDYEQLDQDPSSANRYYGAEEKAERRAKEQCVACGEFGHDRRHCPHMHCLACGAMDEHPTRSCPMSTSCFRCGKMGHQTRNCPQPRQGHRNQECERCGSFSHAKAICPTLWRLYVYNPTGEFERLRAKRFFRLQGHSSSASSSNPARDDHEPDPEEVSDSEEEFELQGQPDLPPSVKSKGWEPAERWCYNCSQHSNHWGDDCPEPRTNPTRTNGEPSAFSEFVSRWGPFSEELPEAPPLAGYRMPSSQFTFSVGGSATMHVAGTAGDAPANAPRGPAAMRSQANGSGSRKGGDYLSLGNHTVSAPGASTPAPSSSSKKAAAKREADDGESFRWFGRVKAIYRDGGYLTNGDKKRGFRPLPEYLFREWLREMGDANHDECRRGLERRAEREGFYPSGTTERNAALAGEKSSSTASKKSKKKKEKSERELKEKARTRQKREERRQAKAARAQAQAENGGSNPTESKKKSKKRKKDSASGSTESTSAAATGGKSDTSSKKQKKSGSGTMSDPISIDDDDHPPSSTATSRGRRRQHSKKGNPSASQQQPSQKSEPPPPASNGSESTKIRGGGSKYRGGYL</sequence>
<name>A0A317XW75_9BASI</name>
<feature type="region of interest" description="Disordered" evidence="9">
    <location>
        <begin position="408"/>
        <end position="451"/>
    </location>
</feature>
<dbReference type="InterPro" id="IPR001878">
    <property type="entry name" value="Znf_CCHC"/>
</dbReference>
<evidence type="ECO:0000256" key="7">
    <source>
        <dbReference type="ARBA" id="ARBA00023242"/>
    </source>
</evidence>
<feature type="compositionally biased region" description="Acidic residues" evidence="9">
    <location>
        <begin position="423"/>
        <end position="437"/>
    </location>
</feature>
<feature type="compositionally biased region" description="Acidic residues" evidence="9">
    <location>
        <begin position="164"/>
        <end position="174"/>
    </location>
</feature>
<keyword evidence="12" id="KW-1185">Reference proteome</keyword>
<feature type="domain" description="CCHC-type" evidence="10">
    <location>
        <begin position="341"/>
        <end position="356"/>
    </location>
</feature>
<dbReference type="PANTHER" id="PTHR46543:SF1">
    <property type="entry name" value="ZINC FINGER CCHC DOMAIN-CONTAINING PROTEIN 7"/>
    <property type="match status" value="1"/>
</dbReference>
<keyword evidence="5 8" id="KW-0863">Zinc-finger</keyword>
<dbReference type="PROSITE" id="PS50158">
    <property type="entry name" value="ZF_CCHC"/>
    <property type="match status" value="2"/>
</dbReference>
<evidence type="ECO:0000256" key="3">
    <source>
        <dbReference type="ARBA" id="ARBA00022723"/>
    </source>
</evidence>
<feature type="compositionally biased region" description="Low complexity" evidence="9">
    <location>
        <begin position="773"/>
        <end position="782"/>
    </location>
</feature>
<dbReference type="PANTHER" id="PTHR46543">
    <property type="entry name" value="ZINC FINGER CCHC DOMAIN-CONTAINING PROTEIN 7"/>
    <property type="match status" value="1"/>
</dbReference>
<dbReference type="SUPFAM" id="SSF57756">
    <property type="entry name" value="Retrovirus zinc finger-like domains"/>
    <property type="match status" value="1"/>
</dbReference>
<protein>
    <recommendedName>
        <fullName evidence="10">CCHC-type domain-containing protein</fullName>
    </recommendedName>
</protein>
<feature type="region of interest" description="Disordered" evidence="9">
    <location>
        <begin position="656"/>
        <end position="848"/>
    </location>
</feature>
<feature type="region of interest" description="Disordered" evidence="9">
    <location>
        <begin position="470"/>
        <end position="490"/>
    </location>
</feature>
<gene>
    <name evidence="11" type="ORF">BCV70DRAFT_196805</name>
</gene>
<dbReference type="GO" id="GO:0071037">
    <property type="term" value="P:nuclear polyadenylation-dependent snRNA catabolic process"/>
    <property type="evidence" value="ECO:0007669"/>
    <property type="project" value="TreeGrafter"/>
</dbReference>
<reference evidence="11 12" key="1">
    <citation type="journal article" date="2018" name="Mol. Biol. Evol.">
        <title>Broad Genomic Sampling Reveals a Smut Pathogenic Ancestry of the Fungal Clade Ustilaginomycotina.</title>
        <authorList>
            <person name="Kijpornyongpan T."/>
            <person name="Mondo S.J."/>
            <person name="Barry K."/>
            <person name="Sandor L."/>
            <person name="Lee J."/>
            <person name="Lipzen A."/>
            <person name="Pangilinan J."/>
            <person name="LaButti K."/>
            <person name="Hainaut M."/>
            <person name="Henrissat B."/>
            <person name="Grigoriev I.V."/>
            <person name="Spatafora J.W."/>
            <person name="Aime M.C."/>
        </authorList>
    </citation>
    <scope>NUCLEOTIDE SEQUENCE [LARGE SCALE GENOMIC DNA]</scope>
    <source>
        <strain evidence="11 12">MCA 3645</strain>
    </source>
</reference>
<comment type="subcellular location">
    <subcellularLocation>
        <location evidence="1">Nucleus</location>
    </subcellularLocation>
</comment>
<dbReference type="AlphaFoldDB" id="A0A317XW75"/>
<keyword evidence="3" id="KW-0479">Metal-binding</keyword>
<keyword evidence="2" id="KW-0507">mRNA processing</keyword>
<dbReference type="OrthoDB" id="7608935at2759"/>
<dbReference type="Proteomes" id="UP000246740">
    <property type="component" value="Unassembled WGS sequence"/>
</dbReference>
<evidence type="ECO:0000313" key="11">
    <source>
        <dbReference type="EMBL" id="PWZ02556.1"/>
    </source>
</evidence>
<keyword evidence="6" id="KW-0862">Zinc</keyword>
<feature type="compositionally biased region" description="Low complexity" evidence="9">
    <location>
        <begin position="575"/>
        <end position="590"/>
    </location>
</feature>
<organism evidence="11 12">
    <name type="scientific">Testicularia cyperi</name>
    <dbReference type="NCBI Taxonomy" id="1882483"/>
    <lineage>
        <taxon>Eukaryota</taxon>
        <taxon>Fungi</taxon>
        <taxon>Dikarya</taxon>
        <taxon>Basidiomycota</taxon>
        <taxon>Ustilaginomycotina</taxon>
        <taxon>Ustilaginomycetes</taxon>
        <taxon>Ustilaginales</taxon>
        <taxon>Anthracoideaceae</taxon>
        <taxon>Testicularia</taxon>
    </lineage>
</organism>
<feature type="compositionally biased region" description="Low complexity" evidence="9">
    <location>
        <begin position="747"/>
        <end position="764"/>
    </location>
</feature>
<feature type="region of interest" description="Disordered" evidence="9">
    <location>
        <begin position="22"/>
        <end position="182"/>
    </location>
</feature>
<evidence type="ECO:0000313" key="12">
    <source>
        <dbReference type="Proteomes" id="UP000246740"/>
    </source>
</evidence>
<dbReference type="GO" id="GO:0008270">
    <property type="term" value="F:zinc ion binding"/>
    <property type="evidence" value="ECO:0007669"/>
    <property type="project" value="UniProtKB-KW"/>
</dbReference>
<evidence type="ECO:0000256" key="5">
    <source>
        <dbReference type="ARBA" id="ARBA00022771"/>
    </source>
</evidence>
<accession>A0A317XW75</accession>
<dbReference type="Gene3D" id="4.10.60.10">
    <property type="entry name" value="Zinc finger, CCHC-type"/>
    <property type="match status" value="2"/>
</dbReference>
<dbReference type="GO" id="GO:0003723">
    <property type="term" value="F:RNA binding"/>
    <property type="evidence" value="ECO:0007669"/>
    <property type="project" value="TreeGrafter"/>
</dbReference>
<dbReference type="InParanoid" id="A0A317XW75"/>
<feature type="compositionally biased region" description="Low complexity" evidence="9">
    <location>
        <begin position="22"/>
        <end position="32"/>
    </location>
</feature>
<evidence type="ECO:0000256" key="1">
    <source>
        <dbReference type="ARBA" id="ARBA00004123"/>
    </source>
</evidence>
<dbReference type="InterPro" id="IPR051644">
    <property type="entry name" value="TRAMP_AT-DNA-binding"/>
</dbReference>
<dbReference type="GO" id="GO:0006397">
    <property type="term" value="P:mRNA processing"/>
    <property type="evidence" value="ECO:0007669"/>
    <property type="project" value="UniProtKB-KW"/>
</dbReference>
<feature type="region of interest" description="Disordered" evidence="9">
    <location>
        <begin position="238"/>
        <end position="262"/>
    </location>
</feature>
<feature type="compositionally biased region" description="Low complexity" evidence="9">
    <location>
        <begin position="810"/>
        <end position="821"/>
    </location>
</feature>
<evidence type="ECO:0000256" key="4">
    <source>
        <dbReference type="ARBA" id="ARBA00022737"/>
    </source>
</evidence>
<dbReference type="GO" id="GO:0071039">
    <property type="term" value="P:nuclear polyadenylation-dependent CUT catabolic process"/>
    <property type="evidence" value="ECO:0007669"/>
    <property type="project" value="TreeGrafter"/>
</dbReference>
<keyword evidence="7" id="KW-0539">Nucleus</keyword>
<dbReference type="GO" id="GO:0071035">
    <property type="term" value="P:nuclear polyadenylation-dependent rRNA catabolic process"/>
    <property type="evidence" value="ECO:0007669"/>
    <property type="project" value="TreeGrafter"/>
</dbReference>
<dbReference type="GO" id="GO:0071038">
    <property type="term" value="P:TRAMP-dependent tRNA surveillance pathway"/>
    <property type="evidence" value="ECO:0007669"/>
    <property type="project" value="TreeGrafter"/>
</dbReference>
<dbReference type="GO" id="GO:0031499">
    <property type="term" value="C:TRAMP complex"/>
    <property type="evidence" value="ECO:0007669"/>
    <property type="project" value="TreeGrafter"/>
</dbReference>
<evidence type="ECO:0000256" key="8">
    <source>
        <dbReference type="PROSITE-ProRule" id="PRU00047"/>
    </source>
</evidence>
<dbReference type="STRING" id="1882483.A0A317XW75"/>
<dbReference type="EMBL" id="KZ819188">
    <property type="protein sequence ID" value="PWZ02556.1"/>
    <property type="molecule type" value="Genomic_DNA"/>
</dbReference>
<feature type="domain" description="CCHC-type" evidence="10">
    <location>
        <begin position="303"/>
        <end position="317"/>
    </location>
</feature>
<proteinExistence type="predicted"/>
<feature type="compositionally biased region" description="Basic residues" evidence="9">
    <location>
        <begin position="798"/>
        <end position="807"/>
    </location>
</feature>
<dbReference type="SMART" id="SM00343">
    <property type="entry name" value="ZnF_C2HC"/>
    <property type="match status" value="5"/>
</dbReference>
<feature type="compositionally biased region" description="Basic and acidic residues" evidence="9">
    <location>
        <begin position="142"/>
        <end position="151"/>
    </location>
</feature>
<dbReference type="GO" id="GO:0071031">
    <property type="term" value="P:nuclear mRNA surveillance of mRNA 3'-end processing"/>
    <property type="evidence" value="ECO:0007669"/>
    <property type="project" value="TreeGrafter"/>
</dbReference>
<evidence type="ECO:0000256" key="2">
    <source>
        <dbReference type="ARBA" id="ARBA00022664"/>
    </source>
</evidence>